<reference evidence="9 10" key="1">
    <citation type="submission" date="2024-02" db="EMBL/GenBank/DDBJ databases">
        <title>Seven novel Bacillus-like species.</title>
        <authorList>
            <person name="Liu G."/>
        </authorList>
    </citation>
    <scope>NUCLEOTIDE SEQUENCE [LARGE SCALE GENOMIC DNA]</scope>
    <source>
        <strain evidence="9 10">FJAT-52991</strain>
    </source>
</reference>
<keyword evidence="5 7" id="KW-0413">Isomerase</keyword>
<dbReference type="InterPro" id="IPR035476">
    <property type="entry name" value="SIS_PGI_1"/>
</dbReference>
<keyword evidence="3 7" id="KW-0312">Gluconeogenesis</keyword>
<dbReference type="PANTHER" id="PTHR11469">
    <property type="entry name" value="GLUCOSE-6-PHOSPHATE ISOMERASE"/>
    <property type="match status" value="1"/>
</dbReference>
<dbReference type="RefSeq" id="WP_338750856.1">
    <property type="nucleotide sequence ID" value="NZ_CP147404.1"/>
</dbReference>
<evidence type="ECO:0000313" key="9">
    <source>
        <dbReference type="EMBL" id="WXB92398.1"/>
    </source>
</evidence>
<name>A0ABZ2N3V7_9BACI</name>
<feature type="active site" evidence="7">
    <location>
        <position position="425"/>
    </location>
</feature>
<dbReference type="PRINTS" id="PR00662">
    <property type="entry name" value="G6PISOMERASE"/>
</dbReference>
<comment type="function">
    <text evidence="7">Catalyzes the reversible isomerization of glucose-6-phosphate to fructose-6-phosphate.</text>
</comment>
<comment type="pathway">
    <text evidence="7">Carbohydrate biosynthesis; gluconeogenesis.</text>
</comment>
<dbReference type="Gene3D" id="3.40.50.10490">
    <property type="entry name" value="Glucose-6-phosphate isomerase like protein, domain 1"/>
    <property type="match status" value="3"/>
</dbReference>
<evidence type="ECO:0000256" key="4">
    <source>
        <dbReference type="ARBA" id="ARBA00023152"/>
    </source>
</evidence>
<proteinExistence type="inferred from homology"/>
<accession>A0ABZ2N3V7</accession>
<comment type="catalytic activity">
    <reaction evidence="6 7 8">
        <text>alpha-D-glucose 6-phosphate = beta-D-fructose 6-phosphate</text>
        <dbReference type="Rhea" id="RHEA:11816"/>
        <dbReference type="ChEBI" id="CHEBI:57634"/>
        <dbReference type="ChEBI" id="CHEBI:58225"/>
        <dbReference type="EC" id="5.3.1.9"/>
    </reaction>
</comment>
<comment type="pathway">
    <text evidence="1 7 8">Carbohydrate degradation; glycolysis; D-glyceraldehyde 3-phosphate and glycerone phosphate from D-glucose: step 2/4.</text>
</comment>
<gene>
    <name evidence="7" type="primary">pgi</name>
    <name evidence="9" type="ORF">WDJ61_14325</name>
</gene>
<keyword evidence="4 7" id="KW-0324">Glycolysis</keyword>
<evidence type="ECO:0000256" key="7">
    <source>
        <dbReference type="HAMAP-Rule" id="MF_00473"/>
    </source>
</evidence>
<dbReference type="InterPro" id="IPR018189">
    <property type="entry name" value="Phosphoglucose_isomerase_CS"/>
</dbReference>
<evidence type="ECO:0000313" key="10">
    <source>
        <dbReference type="Proteomes" id="UP001387364"/>
    </source>
</evidence>
<comment type="subcellular location">
    <subcellularLocation>
        <location evidence="7">Cytoplasm</location>
    </subcellularLocation>
</comment>
<dbReference type="PROSITE" id="PS51463">
    <property type="entry name" value="P_GLUCOSE_ISOMERASE_3"/>
    <property type="match status" value="1"/>
</dbReference>
<comment type="caution">
    <text evidence="7">Lacks conserved residue(s) required for the propagation of feature annotation.</text>
</comment>
<dbReference type="GO" id="GO:0004347">
    <property type="term" value="F:glucose-6-phosphate isomerase activity"/>
    <property type="evidence" value="ECO:0007669"/>
    <property type="project" value="UniProtKB-EC"/>
</dbReference>
<dbReference type="CDD" id="cd05016">
    <property type="entry name" value="SIS_PGI_2"/>
    <property type="match status" value="1"/>
</dbReference>
<dbReference type="CDD" id="cd05015">
    <property type="entry name" value="SIS_PGI_1"/>
    <property type="match status" value="1"/>
</dbReference>
<evidence type="ECO:0000256" key="1">
    <source>
        <dbReference type="ARBA" id="ARBA00004926"/>
    </source>
</evidence>
<dbReference type="EMBL" id="CP147404">
    <property type="protein sequence ID" value="WXB92398.1"/>
    <property type="molecule type" value="Genomic_DNA"/>
</dbReference>
<dbReference type="NCBIfam" id="NF010697">
    <property type="entry name" value="PRK14097.1"/>
    <property type="match status" value="1"/>
</dbReference>
<dbReference type="Proteomes" id="UP001387364">
    <property type="component" value="Chromosome"/>
</dbReference>
<dbReference type="InterPro" id="IPR001672">
    <property type="entry name" value="G6P_Isomerase"/>
</dbReference>
<dbReference type="HAMAP" id="MF_00473">
    <property type="entry name" value="G6P_isomerase"/>
    <property type="match status" value="1"/>
</dbReference>
<evidence type="ECO:0000256" key="6">
    <source>
        <dbReference type="ARBA" id="ARBA00029321"/>
    </source>
</evidence>
<sequence>MTHIKFDYSKALSFFGEHELEYLRDAVKVAHHSLHEKTGQGGEFTGWVELPIQYNKEEFSRIQRAADKIQSDSDVLVVIGIGGSYLGAKAAIDMLSHSFYNLLSKEKRTTPQILFVGNNLSSSYMKELCDVLEGKDWSINVISKSGTTTEPAVAFRMFRKLLEEEYGVEEARQRIYATTDRQKGALKTLTLNEEYESFIIPDDVGGRFSVLTAVGLLPIAVSGADITEVMKGAAQAVGDLSESELDQNIAYQYAAVRRVLYNQGKTIEMLVNYEPGLQYFSEWWKQLFGESEGKDRKGIFPASANFSTDLHSLGQYVQEGRRDLFETVIKVETSRQEQMIEGDESDLDGLNYLAGKTIDFVNQKAFEGTLLAHTDGGVPNLIVTVPIMDAYSFGYLVYFFEKACAMSCYLLGVNPFDQPGVEAYKVNMFALLGKSGYEDKKQSLEQRLTSK</sequence>
<dbReference type="EC" id="5.3.1.9" evidence="7"/>
<dbReference type="SUPFAM" id="SSF53697">
    <property type="entry name" value="SIS domain"/>
    <property type="match status" value="1"/>
</dbReference>
<evidence type="ECO:0000256" key="8">
    <source>
        <dbReference type="RuleBase" id="RU000612"/>
    </source>
</evidence>
<organism evidence="9 10">
    <name type="scientific">Bacillus kandeliae</name>
    <dbReference type="NCBI Taxonomy" id="3129297"/>
    <lineage>
        <taxon>Bacteria</taxon>
        <taxon>Bacillati</taxon>
        <taxon>Bacillota</taxon>
        <taxon>Bacilli</taxon>
        <taxon>Bacillales</taxon>
        <taxon>Bacillaceae</taxon>
        <taxon>Bacillus</taxon>
    </lineage>
</organism>
<keyword evidence="10" id="KW-1185">Reference proteome</keyword>
<dbReference type="PROSITE" id="PS00765">
    <property type="entry name" value="P_GLUCOSE_ISOMERASE_1"/>
    <property type="match status" value="1"/>
</dbReference>
<dbReference type="InterPro" id="IPR035482">
    <property type="entry name" value="SIS_PGI_2"/>
</dbReference>
<dbReference type="InterPro" id="IPR046348">
    <property type="entry name" value="SIS_dom_sf"/>
</dbReference>
<dbReference type="Pfam" id="PF00342">
    <property type="entry name" value="PGI"/>
    <property type="match status" value="1"/>
</dbReference>
<comment type="similarity">
    <text evidence="2 7 8">Belongs to the GPI family.</text>
</comment>
<evidence type="ECO:0000256" key="3">
    <source>
        <dbReference type="ARBA" id="ARBA00022432"/>
    </source>
</evidence>
<evidence type="ECO:0000256" key="5">
    <source>
        <dbReference type="ARBA" id="ARBA00023235"/>
    </source>
</evidence>
<feature type="active site" description="Proton donor" evidence="7">
    <location>
        <position position="290"/>
    </location>
</feature>
<dbReference type="PANTHER" id="PTHR11469:SF1">
    <property type="entry name" value="GLUCOSE-6-PHOSPHATE ISOMERASE"/>
    <property type="match status" value="1"/>
</dbReference>
<evidence type="ECO:0000256" key="2">
    <source>
        <dbReference type="ARBA" id="ARBA00006604"/>
    </source>
</evidence>
<keyword evidence="7" id="KW-0963">Cytoplasm</keyword>
<protein>
    <recommendedName>
        <fullName evidence="7">Glucose-6-phosphate isomerase</fullName>
        <shortName evidence="7">GPI</shortName>
        <ecNumber evidence="7">5.3.1.9</ecNumber>
    </recommendedName>
    <alternativeName>
        <fullName evidence="7">Phosphoglucose isomerase</fullName>
        <shortName evidence="7">PGI</shortName>
    </alternativeName>
    <alternativeName>
        <fullName evidence="7">Phosphohexose isomerase</fullName>
        <shortName evidence="7">PHI</shortName>
    </alternativeName>
</protein>